<sequence>MQAHILFCLLILVCQTRAETVSSRTISRIREPSSDIKDAQGLEPRWIGWTAPKNSLFHVSPSTHDSFVEQRELTEEELDKSGKRTKRRVTLFCRIVRDRRTGRTLTICKRIK</sequence>
<feature type="non-terminal residue" evidence="3">
    <location>
        <position position="112"/>
    </location>
</feature>
<dbReference type="Proteomes" id="UP000030758">
    <property type="component" value="Unassembled WGS sequence"/>
</dbReference>
<feature type="chain" id="PRO_5007379557" evidence="1">
    <location>
        <begin position="19"/>
        <end position="112"/>
    </location>
</feature>
<evidence type="ECO:0000256" key="1">
    <source>
        <dbReference type="SAM" id="SignalP"/>
    </source>
</evidence>
<dbReference type="EMBL" id="KL367503">
    <property type="protein sequence ID" value="KFD68570.1"/>
    <property type="molecule type" value="Genomic_DNA"/>
</dbReference>
<feature type="signal peptide" evidence="1">
    <location>
        <begin position="1"/>
        <end position="18"/>
    </location>
</feature>
<dbReference type="Proteomes" id="UP000030764">
    <property type="component" value="Unassembled WGS sequence"/>
</dbReference>
<dbReference type="EMBL" id="KL363183">
    <property type="protein sequence ID" value="KFD58606.1"/>
    <property type="molecule type" value="Genomic_DNA"/>
</dbReference>
<gene>
    <name evidence="2" type="ORF">M513_00299</name>
    <name evidence="3" type="ORF">M514_00299</name>
</gene>
<dbReference type="AlphaFoldDB" id="A0A085NGH4"/>
<keyword evidence="1" id="KW-0732">Signal</keyword>
<protein>
    <submittedName>
        <fullName evidence="3">Uncharacterized protein</fullName>
    </submittedName>
</protein>
<accession>A0A085NGH4</accession>
<keyword evidence="4" id="KW-1185">Reference proteome</keyword>
<proteinExistence type="predicted"/>
<name>A0A085NGH4_9BILA</name>
<evidence type="ECO:0000313" key="4">
    <source>
        <dbReference type="Proteomes" id="UP000030764"/>
    </source>
</evidence>
<organism evidence="3">
    <name type="scientific">Trichuris suis</name>
    <name type="common">pig whipworm</name>
    <dbReference type="NCBI Taxonomy" id="68888"/>
    <lineage>
        <taxon>Eukaryota</taxon>
        <taxon>Metazoa</taxon>
        <taxon>Ecdysozoa</taxon>
        <taxon>Nematoda</taxon>
        <taxon>Enoplea</taxon>
        <taxon>Dorylaimia</taxon>
        <taxon>Trichinellida</taxon>
        <taxon>Trichuridae</taxon>
        <taxon>Trichuris</taxon>
    </lineage>
</organism>
<evidence type="ECO:0000313" key="3">
    <source>
        <dbReference type="EMBL" id="KFD68570.1"/>
    </source>
</evidence>
<reference evidence="3 4" key="1">
    <citation type="journal article" date="2014" name="Nat. Genet.">
        <title>Genome and transcriptome of the porcine whipworm Trichuris suis.</title>
        <authorList>
            <person name="Jex A.R."/>
            <person name="Nejsum P."/>
            <person name="Schwarz E.M."/>
            <person name="Hu L."/>
            <person name="Young N.D."/>
            <person name="Hall R.S."/>
            <person name="Korhonen P.K."/>
            <person name="Liao S."/>
            <person name="Thamsborg S."/>
            <person name="Xia J."/>
            <person name="Xu P."/>
            <person name="Wang S."/>
            <person name="Scheerlinck J.P."/>
            <person name="Hofmann A."/>
            <person name="Sternberg P.W."/>
            <person name="Wang J."/>
            <person name="Gasser R.B."/>
        </authorList>
    </citation>
    <scope>NUCLEOTIDE SEQUENCE [LARGE SCALE GENOMIC DNA]</scope>
    <source>
        <strain evidence="3">DCEP-RM93F</strain>
        <strain evidence="2">DCEP-RM93M</strain>
    </source>
</reference>
<evidence type="ECO:0000313" key="2">
    <source>
        <dbReference type="EMBL" id="KFD58606.1"/>
    </source>
</evidence>